<dbReference type="InterPro" id="IPR008775">
    <property type="entry name" value="Phytyl_CoA_dOase-like"/>
</dbReference>
<dbReference type="OrthoDB" id="9796766at2"/>
<name>A0A1H7REA9_STIAU</name>
<reference evidence="3" key="1">
    <citation type="submission" date="2016-10" db="EMBL/GenBank/DDBJ databases">
        <authorList>
            <person name="Varghese N."/>
            <person name="Submissions S."/>
        </authorList>
    </citation>
    <scope>NUCLEOTIDE SEQUENCE [LARGE SCALE GENOMIC DNA]</scope>
    <source>
        <strain evidence="3">DSM 17044</strain>
    </source>
</reference>
<dbReference type="Proteomes" id="UP000182719">
    <property type="component" value="Unassembled WGS sequence"/>
</dbReference>
<dbReference type="GO" id="GO:0016706">
    <property type="term" value="F:2-oxoglutarate-dependent dioxygenase activity"/>
    <property type="evidence" value="ECO:0007669"/>
    <property type="project" value="UniProtKB-ARBA"/>
</dbReference>
<accession>A0A1H7REA9</accession>
<dbReference type="GO" id="GO:0005506">
    <property type="term" value="F:iron ion binding"/>
    <property type="evidence" value="ECO:0007669"/>
    <property type="project" value="UniProtKB-ARBA"/>
</dbReference>
<dbReference type="Pfam" id="PF05721">
    <property type="entry name" value="PhyH"/>
    <property type="match status" value="1"/>
</dbReference>
<protein>
    <submittedName>
        <fullName evidence="2">Phytanoyl-CoA dioxygenase (PhyH)</fullName>
    </submittedName>
</protein>
<dbReference type="Gene3D" id="2.60.120.620">
    <property type="entry name" value="q2cbj1_9rhob like domain"/>
    <property type="match status" value="1"/>
</dbReference>
<evidence type="ECO:0000313" key="3">
    <source>
        <dbReference type="Proteomes" id="UP000182719"/>
    </source>
</evidence>
<dbReference type="RefSeq" id="WP_075007070.1">
    <property type="nucleotide sequence ID" value="NZ_FOAP01000007.1"/>
</dbReference>
<keyword evidence="3" id="KW-1185">Reference proteome</keyword>
<dbReference type="SUPFAM" id="SSF51197">
    <property type="entry name" value="Clavaminate synthase-like"/>
    <property type="match status" value="1"/>
</dbReference>
<dbReference type="EMBL" id="FOAP01000007">
    <property type="protein sequence ID" value="SEL58308.1"/>
    <property type="molecule type" value="Genomic_DNA"/>
</dbReference>
<keyword evidence="2" id="KW-0560">Oxidoreductase</keyword>
<proteinExistence type="predicted"/>
<organism evidence="2 3">
    <name type="scientific">Stigmatella aurantiaca</name>
    <dbReference type="NCBI Taxonomy" id="41"/>
    <lineage>
        <taxon>Bacteria</taxon>
        <taxon>Pseudomonadati</taxon>
        <taxon>Myxococcota</taxon>
        <taxon>Myxococcia</taxon>
        <taxon>Myxococcales</taxon>
        <taxon>Cystobacterineae</taxon>
        <taxon>Archangiaceae</taxon>
        <taxon>Stigmatella</taxon>
    </lineage>
</organism>
<keyword evidence="2" id="KW-0223">Dioxygenase</keyword>
<sequence>MTPRRAAIPLEDQASAVYSFNVPWVESPFFYGILAQKNPPAPLAKLATEYHENGYCILEDLLPPDLCDQTIEETQGLYNPQLPDGPRSYYRAQDAWHESAAVKKVATLPRVLELLEFFYDRKPVPFQTLNFRHGTQQAGHSDSIHFSSLPARYMCGAWVALEDVTVENGPLFYYPGSHKLPELDLYQLGMTLETANYSEYERALAALVKQLKLEPKQLTIKKGSGLIWASNLIHGGSHISKAGATRWSQVSHYYFRDCIYYTPFFSNRSFGEYLHRPEVVDIGTGERVKQTFDGTPFEVQPAEGGRVRFVTQRAAGAASAPAAPPGQDELNALRQEIQSIKGSRSYRVGRALGTPVRVARQVLSQIRR</sequence>
<comment type="cofactor">
    <cofactor evidence="1">
        <name>Fe(2+)</name>
        <dbReference type="ChEBI" id="CHEBI:29033"/>
    </cofactor>
</comment>
<dbReference type="PANTHER" id="PTHR20883:SF48">
    <property type="entry name" value="ECTOINE DIOXYGENASE"/>
    <property type="match status" value="1"/>
</dbReference>
<gene>
    <name evidence="2" type="ORF">SAMN05444354_1072</name>
</gene>
<evidence type="ECO:0000256" key="1">
    <source>
        <dbReference type="ARBA" id="ARBA00001954"/>
    </source>
</evidence>
<dbReference type="AlphaFoldDB" id="A0A1H7REA9"/>
<evidence type="ECO:0000313" key="2">
    <source>
        <dbReference type="EMBL" id="SEL58308.1"/>
    </source>
</evidence>
<dbReference type="PANTHER" id="PTHR20883">
    <property type="entry name" value="PHYTANOYL-COA DIOXYGENASE DOMAIN CONTAINING 1"/>
    <property type="match status" value="1"/>
</dbReference>